<dbReference type="GO" id="GO:0016787">
    <property type="term" value="F:hydrolase activity"/>
    <property type="evidence" value="ECO:0007669"/>
    <property type="project" value="InterPro"/>
</dbReference>
<dbReference type="CDD" id="cd18799">
    <property type="entry name" value="SF2_C_EcoAI-like"/>
    <property type="match status" value="1"/>
</dbReference>
<dbReference type="RefSeq" id="XP_038778128.1">
    <property type="nucleotide sequence ID" value="XM_038922200.1"/>
</dbReference>
<feature type="domain" description="Helicase C-terminal" evidence="4">
    <location>
        <begin position="153"/>
        <end position="328"/>
    </location>
</feature>
<keyword evidence="1" id="KW-0347">Helicase</keyword>
<keyword evidence="2" id="KW-0175">Coiled coil</keyword>
<evidence type="ECO:0000313" key="6">
    <source>
        <dbReference type="Proteomes" id="UP000662931"/>
    </source>
</evidence>
<evidence type="ECO:0000256" key="2">
    <source>
        <dbReference type="SAM" id="Coils"/>
    </source>
</evidence>
<dbReference type="SUPFAM" id="SSF52540">
    <property type="entry name" value="P-loop containing nucleoside triphosphate hydrolases"/>
    <property type="match status" value="1"/>
</dbReference>
<dbReference type="GO" id="GO:0000403">
    <property type="term" value="F:Y-form DNA binding"/>
    <property type="evidence" value="ECO:0007669"/>
    <property type="project" value="TreeGrafter"/>
</dbReference>
<dbReference type="InterPro" id="IPR050742">
    <property type="entry name" value="Helicase_Restrict-Modif_Enz"/>
</dbReference>
<dbReference type="GO" id="GO:0036121">
    <property type="term" value="F:double-stranded DNA helicase activity"/>
    <property type="evidence" value="ECO:0007669"/>
    <property type="project" value="TreeGrafter"/>
</dbReference>
<dbReference type="GO" id="GO:0005759">
    <property type="term" value="C:mitochondrial matrix"/>
    <property type="evidence" value="ECO:0007669"/>
    <property type="project" value="TreeGrafter"/>
</dbReference>
<keyword evidence="1" id="KW-0547">Nucleotide-binding</keyword>
<dbReference type="AlphaFoldDB" id="A0A875S0X6"/>
<keyword evidence="1" id="KW-0378">Hydrolase</keyword>
<dbReference type="InterPro" id="IPR014001">
    <property type="entry name" value="Helicase_ATP-bd"/>
</dbReference>
<gene>
    <name evidence="5" type="ORF">FOA43_001894</name>
</gene>
<dbReference type="Pfam" id="PF00271">
    <property type="entry name" value="Helicase_C"/>
    <property type="match status" value="1"/>
</dbReference>
<evidence type="ECO:0000259" key="4">
    <source>
        <dbReference type="PROSITE" id="PS51194"/>
    </source>
</evidence>
<dbReference type="GeneID" id="62195295"/>
<reference evidence="5" key="1">
    <citation type="submission" date="2020-10" db="EMBL/GenBank/DDBJ databases">
        <authorList>
            <person name="Roach M.J.R."/>
        </authorList>
    </citation>
    <scope>NUCLEOTIDE SEQUENCE</scope>
    <source>
        <strain evidence="5">CBS 1945</strain>
    </source>
</reference>
<feature type="domain" description="Helicase ATP-binding" evidence="3">
    <location>
        <begin position="1"/>
        <end position="103"/>
    </location>
</feature>
<dbReference type="Gene3D" id="3.40.50.300">
    <property type="entry name" value="P-loop containing nucleotide triphosphate hydrolases"/>
    <property type="match status" value="2"/>
</dbReference>
<name>A0A875S0X6_EENNA</name>
<protein>
    <submittedName>
        <fullName evidence="5">Uncharacterized protein</fullName>
    </submittedName>
</protein>
<evidence type="ECO:0000313" key="5">
    <source>
        <dbReference type="EMBL" id="QPG74563.1"/>
    </source>
</evidence>
<dbReference type="PROSITE" id="PS51194">
    <property type="entry name" value="HELICASE_CTER"/>
    <property type="match status" value="1"/>
</dbReference>
<dbReference type="InterPro" id="IPR006935">
    <property type="entry name" value="Helicase/UvrB_N"/>
</dbReference>
<dbReference type="KEGG" id="bnn:FOA43_001894"/>
<dbReference type="GO" id="GO:0070125">
    <property type="term" value="P:mitochondrial translational elongation"/>
    <property type="evidence" value="ECO:0007669"/>
    <property type="project" value="TreeGrafter"/>
</dbReference>
<dbReference type="InterPro" id="IPR001650">
    <property type="entry name" value="Helicase_C-like"/>
</dbReference>
<dbReference type="Proteomes" id="UP000662931">
    <property type="component" value="Chromosome 1"/>
</dbReference>
<dbReference type="Pfam" id="PF04851">
    <property type="entry name" value="ResIII"/>
    <property type="match status" value="1"/>
</dbReference>
<accession>A0A875S0X6</accession>
<dbReference type="GO" id="GO:0005524">
    <property type="term" value="F:ATP binding"/>
    <property type="evidence" value="ECO:0007669"/>
    <property type="project" value="InterPro"/>
</dbReference>
<dbReference type="PANTHER" id="PTHR47396">
    <property type="entry name" value="TYPE I RESTRICTION ENZYME ECOKI R PROTEIN"/>
    <property type="match status" value="1"/>
</dbReference>
<organism evidence="5 6">
    <name type="scientific">Eeniella nana</name>
    <name type="common">Yeast</name>
    <name type="synonym">Brettanomyces nanus</name>
    <dbReference type="NCBI Taxonomy" id="13502"/>
    <lineage>
        <taxon>Eukaryota</taxon>
        <taxon>Fungi</taxon>
        <taxon>Dikarya</taxon>
        <taxon>Ascomycota</taxon>
        <taxon>Saccharomycotina</taxon>
        <taxon>Pichiomycetes</taxon>
        <taxon>Pichiales</taxon>
        <taxon>Pichiaceae</taxon>
        <taxon>Brettanomyces</taxon>
    </lineage>
</organism>
<keyword evidence="1" id="KW-0067">ATP-binding</keyword>
<sequence length="559" mass="64444">MAKSSVNEEQLRSESHDLFIVVASVPTLARSSERLEKFDPAQFRAIIVDECHHAVSKSYLKIFKWFGCDKGEAKSPFLLGFSATLQRHDKKPLRRVFDEIVYEKSMIELVDEGYLVDCDWKMVEARFNLSSVEVGYDGDYKLNSLAKHVDTDDINELALKTYKFFERKRKLQSTLIFCCNVEHMENLGRLFRINGIEAQYVTGNTKMFERSHIVDDFKSGDIKVLINCGVFTEGTNLPNIDSIMLLRPTKSQPLLTQMVGRGLRLHEGKDKCLVVDFVESKDTGLSLSGDLGGVNVENSIGSLFSAYDGGHQGRGLDEPLEKQPDYIEFRTFEGFKDLVKNWEKENETSGKRIQNDVYQRLISAKDAWIQTRQDSWALKMNDNHYYRIDVDRKRQIVKLIYVSMVAKMNSAILNGKGRYVRIPYNKEIMESDNVEEVLKKMKQEMEENGTKKEMYEAENNRRFFFGKGKITKKQYTFLMGAMEGTVNPSKHCRVDLDKFKEAVGKELQALSKFEASNLIFAYTISRRKALEVWATKKVLSSREKRRKVMKITSITYGRI</sequence>
<dbReference type="InterPro" id="IPR027417">
    <property type="entry name" value="P-loop_NTPase"/>
</dbReference>
<evidence type="ECO:0000256" key="1">
    <source>
        <dbReference type="ARBA" id="ARBA00022806"/>
    </source>
</evidence>
<dbReference type="PROSITE" id="PS51192">
    <property type="entry name" value="HELICASE_ATP_BIND_1"/>
    <property type="match status" value="1"/>
</dbReference>
<keyword evidence="6" id="KW-1185">Reference proteome</keyword>
<proteinExistence type="predicted"/>
<evidence type="ECO:0000259" key="3">
    <source>
        <dbReference type="PROSITE" id="PS51192"/>
    </source>
</evidence>
<dbReference type="SMART" id="SM00490">
    <property type="entry name" value="HELICc"/>
    <property type="match status" value="1"/>
</dbReference>
<dbReference type="GO" id="GO:0032042">
    <property type="term" value="P:mitochondrial DNA metabolic process"/>
    <property type="evidence" value="ECO:0007669"/>
    <property type="project" value="TreeGrafter"/>
</dbReference>
<dbReference type="OrthoDB" id="16911at2759"/>
<dbReference type="GO" id="GO:0061749">
    <property type="term" value="F:forked DNA-dependent helicase activity"/>
    <property type="evidence" value="ECO:0007669"/>
    <property type="project" value="TreeGrafter"/>
</dbReference>
<dbReference type="EMBL" id="CP064812">
    <property type="protein sequence ID" value="QPG74563.1"/>
    <property type="molecule type" value="Genomic_DNA"/>
</dbReference>
<feature type="coiled-coil region" evidence="2">
    <location>
        <begin position="424"/>
        <end position="458"/>
    </location>
</feature>
<dbReference type="PANTHER" id="PTHR47396:SF1">
    <property type="entry name" value="ATP-DEPENDENT HELICASE IRC3-RELATED"/>
    <property type="match status" value="1"/>
</dbReference>